<dbReference type="InterPro" id="IPR008979">
    <property type="entry name" value="Galactose-bd-like_sf"/>
</dbReference>
<evidence type="ECO:0000256" key="2">
    <source>
        <dbReference type="ARBA" id="ARBA00022801"/>
    </source>
</evidence>
<dbReference type="Gene3D" id="2.60.40.1120">
    <property type="entry name" value="Carboxypeptidase-like, regulatory domain"/>
    <property type="match status" value="1"/>
</dbReference>
<evidence type="ECO:0000259" key="3">
    <source>
        <dbReference type="PROSITE" id="PS51829"/>
    </source>
</evidence>
<dbReference type="Gene3D" id="2.60.120.260">
    <property type="entry name" value="Galactose-binding domain-like"/>
    <property type="match status" value="1"/>
</dbReference>
<dbReference type="Pfam" id="PF01483">
    <property type="entry name" value="P_proprotein"/>
    <property type="match status" value="1"/>
</dbReference>
<reference evidence="4 5" key="1">
    <citation type="submission" date="2018-06" db="EMBL/GenBank/DDBJ databases">
        <title>Extensive metabolic versatility and redundancy in microbially diverse, dynamic hydrothermal sediments.</title>
        <authorList>
            <person name="Dombrowski N."/>
            <person name="Teske A."/>
            <person name="Baker B.J."/>
        </authorList>
    </citation>
    <scope>NUCLEOTIDE SEQUENCE [LARGE SCALE GENOMIC DNA]</scope>
    <source>
        <strain evidence="4">B10_G13</strain>
    </source>
</reference>
<dbReference type="NCBIfam" id="TIGR04183">
    <property type="entry name" value="Por_Secre_tail"/>
    <property type="match status" value="1"/>
</dbReference>
<evidence type="ECO:0000256" key="1">
    <source>
        <dbReference type="ARBA" id="ARBA00022670"/>
    </source>
</evidence>
<organism evidence="4 5">
    <name type="scientific">candidate division TA06 bacterium</name>
    <dbReference type="NCBI Taxonomy" id="2250710"/>
    <lineage>
        <taxon>Bacteria</taxon>
        <taxon>Bacteria division TA06</taxon>
    </lineage>
</organism>
<sequence>EYLTAEESTPTASISGTISCSDAGDPLGAIITISAGGFEDSDTVGSSGNYAFGSLYAVTYNVAVSKDNYCTIDTSIVLNEGQILTDVDFILVPATETTFVSEDTPIDIPDNNSTGIWSIINVGDNRIITGIKIYVNITHTWIGDLTVTVIAPGSDSVVLHNRTGSSSNDIIGWYPTELTVDGPGALTDFLDQDAIGDWKLHITDHASGDAGILNEWQLCIQSHQGIAKIFKTSVPTKFDIRLSYMNDKKNRMSVEFAIPEHMSWKDLKASIIDVSGRIVQNIDFGKMHSGYVKRTMDVSGLKNGVFFIMVNIDNKSVSNKFIVIK</sequence>
<accession>A0A660SI52</accession>
<feature type="domain" description="P/Homo B" evidence="3">
    <location>
        <begin position="91"/>
        <end position="226"/>
    </location>
</feature>
<name>A0A660SI52_UNCT6</name>
<dbReference type="EMBL" id="QNBD01000177">
    <property type="protein sequence ID" value="RKX69650.1"/>
    <property type="molecule type" value="Genomic_DNA"/>
</dbReference>
<dbReference type="Proteomes" id="UP000271125">
    <property type="component" value="Unassembled WGS sequence"/>
</dbReference>
<comment type="caution">
    <text evidence="4">The sequence shown here is derived from an EMBL/GenBank/DDBJ whole genome shotgun (WGS) entry which is preliminary data.</text>
</comment>
<dbReference type="SUPFAM" id="SSF49785">
    <property type="entry name" value="Galactose-binding domain-like"/>
    <property type="match status" value="1"/>
</dbReference>
<dbReference type="InterPro" id="IPR026444">
    <property type="entry name" value="Secre_tail"/>
</dbReference>
<dbReference type="AlphaFoldDB" id="A0A660SI52"/>
<dbReference type="PROSITE" id="PS51829">
    <property type="entry name" value="P_HOMO_B"/>
    <property type="match status" value="1"/>
</dbReference>
<keyword evidence="1" id="KW-0645">Protease</keyword>
<gene>
    <name evidence="4" type="ORF">DRP43_04150</name>
</gene>
<dbReference type="Pfam" id="PF18962">
    <property type="entry name" value="Por_Secre_tail"/>
    <property type="match status" value="1"/>
</dbReference>
<dbReference type="GO" id="GO:0030246">
    <property type="term" value="F:carbohydrate binding"/>
    <property type="evidence" value="ECO:0007669"/>
    <property type="project" value="InterPro"/>
</dbReference>
<dbReference type="InterPro" id="IPR002884">
    <property type="entry name" value="P_dom"/>
</dbReference>
<keyword evidence="2" id="KW-0378">Hydrolase</keyword>
<protein>
    <recommendedName>
        <fullName evidence="3">P/Homo B domain-containing protein</fullName>
    </recommendedName>
</protein>
<dbReference type="InterPro" id="IPR013784">
    <property type="entry name" value="Carb-bd-like_fold"/>
</dbReference>
<evidence type="ECO:0000313" key="5">
    <source>
        <dbReference type="Proteomes" id="UP000271125"/>
    </source>
</evidence>
<dbReference type="GO" id="GO:0006508">
    <property type="term" value="P:proteolysis"/>
    <property type="evidence" value="ECO:0007669"/>
    <property type="project" value="UniProtKB-KW"/>
</dbReference>
<proteinExistence type="predicted"/>
<evidence type="ECO:0000313" key="4">
    <source>
        <dbReference type="EMBL" id="RKX69650.1"/>
    </source>
</evidence>
<dbReference type="SUPFAM" id="SSF49452">
    <property type="entry name" value="Starch-binding domain-like"/>
    <property type="match status" value="1"/>
</dbReference>
<dbReference type="GO" id="GO:0004252">
    <property type="term" value="F:serine-type endopeptidase activity"/>
    <property type="evidence" value="ECO:0007669"/>
    <property type="project" value="InterPro"/>
</dbReference>
<feature type="non-terminal residue" evidence="4">
    <location>
        <position position="1"/>
    </location>
</feature>